<feature type="transmembrane region" description="Helical" evidence="1">
    <location>
        <begin position="56"/>
        <end position="73"/>
    </location>
</feature>
<dbReference type="PANTHER" id="PTHR20992">
    <property type="entry name" value="AT15442P-RELATED"/>
    <property type="match status" value="1"/>
</dbReference>
<protein>
    <recommendedName>
        <fullName evidence="4">DUF389 domain-containing protein</fullName>
    </recommendedName>
</protein>
<keyword evidence="1" id="KW-1133">Transmembrane helix</keyword>
<feature type="transmembrane region" description="Helical" evidence="1">
    <location>
        <begin position="201"/>
        <end position="227"/>
    </location>
</feature>
<feature type="transmembrane region" description="Helical" evidence="1">
    <location>
        <begin position="114"/>
        <end position="136"/>
    </location>
</feature>
<keyword evidence="2" id="KW-0614">Plasmid</keyword>
<gene>
    <name evidence="2" type="ORF">BES08_28535</name>
</gene>
<keyword evidence="3" id="KW-1185">Reference proteome</keyword>
<feature type="transmembrane region" description="Helical" evidence="1">
    <location>
        <begin position="148"/>
        <end position="167"/>
    </location>
</feature>
<dbReference type="Pfam" id="PF04087">
    <property type="entry name" value="DUF389"/>
    <property type="match status" value="1"/>
</dbReference>
<feature type="transmembrane region" description="Helical" evidence="1">
    <location>
        <begin position="239"/>
        <end position="258"/>
    </location>
</feature>
<dbReference type="InterPro" id="IPR005240">
    <property type="entry name" value="DUF389"/>
</dbReference>
<proteinExistence type="predicted"/>
<dbReference type="PANTHER" id="PTHR20992:SF9">
    <property type="entry name" value="AT15442P-RELATED"/>
    <property type="match status" value="1"/>
</dbReference>
<dbReference type="EMBL" id="CP017077">
    <property type="protein sequence ID" value="AOR80758.1"/>
    <property type="molecule type" value="Genomic_DNA"/>
</dbReference>
<dbReference type="AlphaFoldDB" id="A0A1D8AF63"/>
<dbReference type="RefSeq" id="WP_069710064.1">
    <property type="nucleotide sequence ID" value="NZ_CP017077.1"/>
</dbReference>
<name>A0A1D8AF63_9SPHN</name>
<feature type="transmembrane region" description="Helical" evidence="1">
    <location>
        <begin position="174"/>
        <end position="195"/>
    </location>
</feature>
<feature type="transmembrane region" description="Helical" evidence="1">
    <location>
        <begin position="79"/>
        <end position="102"/>
    </location>
</feature>
<evidence type="ECO:0000256" key="1">
    <source>
        <dbReference type="SAM" id="Phobius"/>
    </source>
</evidence>
<evidence type="ECO:0000313" key="3">
    <source>
        <dbReference type="Proteomes" id="UP000094626"/>
    </source>
</evidence>
<dbReference type="Proteomes" id="UP000094626">
    <property type="component" value="Plasmid pSA2"/>
</dbReference>
<organism evidence="2 3">
    <name type="scientific">Novosphingobium resinovorum</name>
    <dbReference type="NCBI Taxonomy" id="158500"/>
    <lineage>
        <taxon>Bacteria</taxon>
        <taxon>Pseudomonadati</taxon>
        <taxon>Pseudomonadota</taxon>
        <taxon>Alphaproteobacteria</taxon>
        <taxon>Sphingomonadales</taxon>
        <taxon>Sphingomonadaceae</taxon>
        <taxon>Novosphingobium</taxon>
    </lineage>
</organism>
<sequence length="525" mass="55977">MTASQSAAAPGHEGAIHERLEHVALYRWWRRSVVGRVDHEAVMARIVADSGWTPRYAFMVMMSAGIAVLGLLLSSPAVVIGAMLISPLMSPILGLGFSLALFDFSEMRRALTALAIGASAAVLFTALIVALSPLQAPTSEIIARTRPNLFDLAVALFAALAGTFAIIRGRGDTIVGVAIATALMPPLAVVGFGLATWNMPVLGGAFALFVTNFVTIALSAMIMARFYGFGHRLSSQQTWTQTFVLLFVFVAMAIPLGISLKQIAGEAVTLNQTRSFLSERFGSDARVTQLDIDFDAQPAVVRAVVITPRDKMKRTAALQDDLTARLGQPIKLRLDQVLLEAGAGAIEAQREEIRQAGDAAAIETHRIASLSQMLALTAGIASDAVTIDRDHHRAMANAMPLPGATLATYRTLERRAATQADGWDVVLTPPQMAYPSIGFPGSQDALDLPAREAVLVSAWAAKRWNVRALGVPGLPKEAPKTPSLTQRRAITIADLLRENGVEAVPAPAAGSRFVLREVEGDGEQP</sequence>
<evidence type="ECO:0000313" key="2">
    <source>
        <dbReference type="EMBL" id="AOR80758.1"/>
    </source>
</evidence>
<accession>A0A1D8AF63</accession>
<keyword evidence="1" id="KW-0812">Transmembrane</keyword>
<evidence type="ECO:0008006" key="4">
    <source>
        <dbReference type="Google" id="ProtNLM"/>
    </source>
</evidence>
<keyword evidence="1" id="KW-0472">Membrane</keyword>
<geneLocation type="plasmid" evidence="2 3">
    <name>pSA2</name>
</geneLocation>
<reference evidence="3" key="1">
    <citation type="journal article" date="2017" name="J. Biotechnol.">
        <title>Complete genome sequence of Novosphingobium resinovorum SA1, a versatile xenobiotic-degrading bacterium capable of utilizing sulfanilic acid.</title>
        <authorList>
            <person name="Hegedus B."/>
            <person name="Kos P.B."/>
            <person name="Balint B."/>
            <person name="Maroti G."/>
            <person name="Gan H.M."/>
            <person name="Perei K."/>
            <person name="Rakhely G."/>
        </authorList>
    </citation>
    <scope>NUCLEOTIDE SEQUENCE [LARGE SCALE GENOMIC DNA]</scope>
    <source>
        <strain evidence="3">SA1</strain>
    </source>
</reference>
<dbReference type="KEGG" id="nre:BES08_28535"/>